<sequence>MRLNRLTFAAAFAAALAVVNPAAGGEPKAVVELFTSQGCSSCPPADRLLGNLAHDPAVIALSLPVDYWDYLGWQDTLALKGHGKRQRAYSIARGDGAVYTPQAVVNGVAHALGSDKAAIEDAVIKSRAGKQALTLAVKASIEDGKIVVNVPGMDGEPLIADVWLCPVTDKIEVTIQRGENRGQSLNYYNVVRRWVKLGTWSGKAETFTIPMADIPNANFTLSDINHFVVLVQNSTNGKPALMVGAATVAMK</sequence>
<dbReference type="PANTHER" id="PTHR36057">
    <property type="match status" value="1"/>
</dbReference>
<dbReference type="SUPFAM" id="SSF52833">
    <property type="entry name" value="Thioredoxin-like"/>
    <property type="match status" value="1"/>
</dbReference>
<gene>
    <name evidence="2" type="ORF">DXH78_06320</name>
</gene>
<feature type="chain" id="PRO_5016629387" evidence="1">
    <location>
        <begin position="25"/>
        <end position="251"/>
    </location>
</feature>
<evidence type="ECO:0000313" key="3">
    <source>
        <dbReference type="Proteomes" id="UP000263993"/>
    </source>
</evidence>
<evidence type="ECO:0000313" key="2">
    <source>
        <dbReference type="EMBL" id="RDV04233.1"/>
    </source>
</evidence>
<protein>
    <submittedName>
        <fullName evidence="2">DUF1223 domain-containing protein</fullName>
    </submittedName>
</protein>
<proteinExistence type="predicted"/>
<dbReference type="EMBL" id="QRGO01000001">
    <property type="protein sequence ID" value="RDV04233.1"/>
    <property type="molecule type" value="Genomic_DNA"/>
</dbReference>
<organism evidence="2 3">
    <name type="scientific">Undibacter mobilis</name>
    <dbReference type="NCBI Taxonomy" id="2292256"/>
    <lineage>
        <taxon>Bacteria</taxon>
        <taxon>Pseudomonadati</taxon>
        <taxon>Pseudomonadota</taxon>
        <taxon>Alphaproteobacteria</taxon>
        <taxon>Hyphomicrobiales</taxon>
        <taxon>Nitrobacteraceae</taxon>
        <taxon>Undibacter</taxon>
    </lineage>
</organism>
<dbReference type="InterPro" id="IPR036249">
    <property type="entry name" value="Thioredoxin-like_sf"/>
</dbReference>
<dbReference type="Pfam" id="PF06764">
    <property type="entry name" value="DUF1223"/>
    <property type="match status" value="1"/>
</dbReference>
<accession>A0A371BA00</accession>
<evidence type="ECO:0000256" key="1">
    <source>
        <dbReference type="SAM" id="SignalP"/>
    </source>
</evidence>
<dbReference type="AlphaFoldDB" id="A0A371BA00"/>
<dbReference type="Proteomes" id="UP000263993">
    <property type="component" value="Unassembled WGS sequence"/>
</dbReference>
<dbReference type="PANTHER" id="PTHR36057:SF1">
    <property type="entry name" value="LIPOPROTEIN LIPID ATTACHMENT SITE-LIKE PROTEIN, PUTATIVE (DUF1223)-RELATED"/>
    <property type="match status" value="1"/>
</dbReference>
<name>A0A371BA00_9BRAD</name>
<dbReference type="InterPro" id="IPR010634">
    <property type="entry name" value="DUF1223"/>
</dbReference>
<feature type="signal peptide" evidence="1">
    <location>
        <begin position="1"/>
        <end position="24"/>
    </location>
</feature>
<comment type="caution">
    <text evidence="2">The sequence shown here is derived from an EMBL/GenBank/DDBJ whole genome shotgun (WGS) entry which is preliminary data.</text>
</comment>
<keyword evidence="3" id="KW-1185">Reference proteome</keyword>
<dbReference type="RefSeq" id="WP_115516259.1">
    <property type="nucleotide sequence ID" value="NZ_QRGO01000001.1"/>
</dbReference>
<keyword evidence="1" id="KW-0732">Signal</keyword>
<dbReference type="OrthoDB" id="9808254at2"/>
<reference evidence="3" key="1">
    <citation type="submission" date="2018-08" db="EMBL/GenBank/DDBJ databases">
        <authorList>
            <person name="Kim S.-J."/>
            <person name="Jung G.-Y."/>
        </authorList>
    </citation>
    <scope>NUCLEOTIDE SEQUENCE [LARGE SCALE GENOMIC DNA]</scope>
    <source>
        <strain evidence="3">GY_H</strain>
    </source>
</reference>